<organism evidence="1">
    <name type="scientific">marine sediment metagenome</name>
    <dbReference type="NCBI Taxonomy" id="412755"/>
    <lineage>
        <taxon>unclassified sequences</taxon>
        <taxon>metagenomes</taxon>
        <taxon>ecological metagenomes</taxon>
    </lineage>
</organism>
<dbReference type="AlphaFoldDB" id="X1LL20"/>
<proteinExistence type="predicted"/>
<reference evidence="1" key="1">
    <citation type="journal article" date="2014" name="Front. Microbiol.">
        <title>High frequency of phylogenetically diverse reductive dehalogenase-homologous genes in deep subseafloor sedimentary metagenomes.</title>
        <authorList>
            <person name="Kawai M."/>
            <person name="Futagami T."/>
            <person name="Toyoda A."/>
            <person name="Takaki Y."/>
            <person name="Nishi S."/>
            <person name="Hori S."/>
            <person name="Arai W."/>
            <person name="Tsubouchi T."/>
            <person name="Morono Y."/>
            <person name="Uchiyama I."/>
            <person name="Ito T."/>
            <person name="Fujiyama A."/>
            <person name="Inagaki F."/>
            <person name="Takami H."/>
        </authorList>
    </citation>
    <scope>NUCLEOTIDE SEQUENCE</scope>
    <source>
        <strain evidence="1">Expedition CK06-06</strain>
    </source>
</reference>
<sequence>MVDFEKVFEPDETIGEEDKLFKAVKELSGKIGESTGTSTFITVEDALNSGSDILLIKNETSEDSPVERNFIDA</sequence>
<evidence type="ECO:0000313" key="1">
    <source>
        <dbReference type="EMBL" id="GAI06516.1"/>
    </source>
</evidence>
<name>X1LL20_9ZZZZ</name>
<dbReference type="EMBL" id="BARV01008661">
    <property type="protein sequence ID" value="GAI06516.1"/>
    <property type="molecule type" value="Genomic_DNA"/>
</dbReference>
<comment type="caution">
    <text evidence="1">The sequence shown here is derived from an EMBL/GenBank/DDBJ whole genome shotgun (WGS) entry which is preliminary data.</text>
</comment>
<gene>
    <name evidence="1" type="ORF">S06H3_17344</name>
</gene>
<accession>X1LL20</accession>
<protein>
    <submittedName>
        <fullName evidence="1">Uncharacterized protein</fullName>
    </submittedName>
</protein>